<sequence length="544" mass="64042">MIRFEFIKLHRKLIIPLIIVLALLLSYFTYKSDFNAMNTFIENYRSESYRTSILSLFAENSFPDSNHLAKHLDDEEKERLNKESDALFMGFVSDQYSILKGEDIEKEATKLRDRVSKYVEDEYKVLKKYKLQLPDKYASDIEFANFELEKMLENNTTLTDLMYGRYSSNPMRVLLSLSNKLLGIFPMLILILAFTPIISSEKSNGTILLLETQPIDRFRMVISKQIVIVISSIIYFLSIVFFTIIIGFAFGQKWHNSHLEIYRIFSNIDNLKYLYAYQLLIKIFFRYLIMTLFFSSIIIFISERSKDYMGGIIILLSGIIILSLFTKTFSGLKNSLNPIYALNYYENILGRIESGTINNVSIATNVEGRSIFIYLPYLCLAILFSILTVIMPKEYKYSKKTKTNKLYTILGFEFEKIRLKSSFTKSIISTLAIFFVVFLSLYLKDIWVKRYYDTYLTSVSESKLSTVKSNSRYRLSDYKDAYGIDSDEYKKSKKELEAKIKEVEKFYEDSLKAYNFYKDKKGREFYDFKYKEIVYNDMIFFITY</sequence>
<comment type="caution">
    <text evidence="3">The sequence shown here is derived from an EMBL/GenBank/DDBJ whole genome shotgun (WGS) entry which is preliminary data.</text>
</comment>
<keyword evidence="2" id="KW-0472">Membrane</keyword>
<keyword evidence="2" id="KW-1133">Transmembrane helix</keyword>
<feature type="coiled-coil region" evidence="1">
    <location>
        <begin position="486"/>
        <end position="513"/>
    </location>
</feature>
<dbReference type="EMBL" id="JAYKOT010000003">
    <property type="protein sequence ID" value="MEB3430194.1"/>
    <property type="molecule type" value="Genomic_DNA"/>
</dbReference>
<feature type="transmembrane region" description="Helical" evidence="2">
    <location>
        <begin position="181"/>
        <end position="199"/>
    </location>
</feature>
<dbReference type="PANTHER" id="PTHR37305">
    <property type="entry name" value="INTEGRAL MEMBRANE PROTEIN-RELATED"/>
    <property type="match status" value="1"/>
</dbReference>
<feature type="transmembrane region" description="Helical" evidence="2">
    <location>
        <begin position="12"/>
        <end position="30"/>
    </location>
</feature>
<evidence type="ECO:0000256" key="1">
    <source>
        <dbReference type="SAM" id="Coils"/>
    </source>
</evidence>
<dbReference type="Proteomes" id="UP001357733">
    <property type="component" value="Unassembled WGS sequence"/>
</dbReference>
<dbReference type="Pfam" id="PF12679">
    <property type="entry name" value="ABC2_membrane_2"/>
    <property type="match status" value="1"/>
</dbReference>
<name>A0AAW9MX62_9FIRM</name>
<dbReference type="PANTHER" id="PTHR37305:SF1">
    <property type="entry name" value="MEMBRANE PROTEIN"/>
    <property type="match status" value="1"/>
</dbReference>
<reference evidence="3 4" key="1">
    <citation type="submission" date="2024-01" db="EMBL/GenBank/DDBJ databases">
        <title>Complete genome sequence of Citroniella saccharovorans strain M6.X9, isolated from human fecal sample.</title>
        <authorList>
            <person name="Cheng G."/>
            <person name="Westerholm M."/>
            <person name="Schnurer A."/>
        </authorList>
    </citation>
    <scope>NUCLEOTIDE SEQUENCE [LARGE SCALE GENOMIC DNA]</scope>
    <source>
        <strain evidence="3 4">DSM 29873</strain>
    </source>
</reference>
<evidence type="ECO:0000256" key="2">
    <source>
        <dbReference type="SAM" id="Phobius"/>
    </source>
</evidence>
<dbReference type="RefSeq" id="WP_324620384.1">
    <property type="nucleotide sequence ID" value="NZ_JAYKOT010000003.1"/>
</dbReference>
<feature type="transmembrane region" description="Helical" evidence="2">
    <location>
        <begin position="308"/>
        <end position="326"/>
    </location>
</feature>
<evidence type="ECO:0000313" key="4">
    <source>
        <dbReference type="Proteomes" id="UP001357733"/>
    </source>
</evidence>
<keyword evidence="4" id="KW-1185">Reference proteome</keyword>
<feature type="transmembrane region" description="Helical" evidence="2">
    <location>
        <begin position="426"/>
        <end position="443"/>
    </location>
</feature>
<feature type="transmembrane region" description="Helical" evidence="2">
    <location>
        <begin position="226"/>
        <end position="250"/>
    </location>
</feature>
<evidence type="ECO:0000313" key="3">
    <source>
        <dbReference type="EMBL" id="MEB3430194.1"/>
    </source>
</evidence>
<keyword evidence="1" id="KW-0175">Coiled coil</keyword>
<dbReference type="AlphaFoldDB" id="A0AAW9MX62"/>
<feature type="transmembrane region" description="Helical" evidence="2">
    <location>
        <begin position="279"/>
        <end position="301"/>
    </location>
</feature>
<proteinExistence type="predicted"/>
<accession>A0AAW9MX62</accession>
<protein>
    <submittedName>
        <fullName evidence="3">ABC transporter permease</fullName>
    </submittedName>
</protein>
<feature type="transmembrane region" description="Helical" evidence="2">
    <location>
        <begin position="371"/>
        <end position="390"/>
    </location>
</feature>
<keyword evidence="2" id="KW-0812">Transmembrane</keyword>
<organism evidence="3 4">
    <name type="scientific">Citroniella saccharovorans</name>
    <dbReference type="NCBI Taxonomy" id="2053367"/>
    <lineage>
        <taxon>Bacteria</taxon>
        <taxon>Bacillati</taxon>
        <taxon>Bacillota</taxon>
        <taxon>Tissierellia</taxon>
        <taxon>Tissierellales</taxon>
        <taxon>Peptoniphilaceae</taxon>
        <taxon>Citroniella</taxon>
    </lineage>
</organism>
<gene>
    <name evidence="3" type="ORF">VLK81_09380</name>
</gene>